<dbReference type="Proteomes" id="UP001153331">
    <property type="component" value="Unassembled WGS sequence"/>
</dbReference>
<sequence length="422" mass="47787">MSRHLQARGPRALRPPTEHAPARDQVPPQAPREGSARHREPVLQATPQLRRQGLASVGLGSPRRRAAQSLNHLYREHHLHVQDVSKSCPDPANRQDMPVVSRLSDPATLPPICLTATHNGQIDEAYLLRSYNHRYDQETLPPWVRPYNEGADKLKIWQVTRATSAAPFYFDMLIADVGKKRGVKGFKDGGIRENNPSYAAYSEHASLRGDEHEPALLLSIGTGRPNNNNDGFAAVWPGPLGKISLLQKWSEKFAVFKNVLIKYTEGEARHKTMRTIAKGEHRWYKRLNVDQGMEGLALDNWEKGQWFNIQTGEDKVVSGGKTLSRMENACGNYLNRDHVETLDGVKEYQPPKVVLQQIAERLVRHRRLREETKNDDLKRWQTHMGQWLTGELRDEDSAIHISRPPSRKGSKAKSRPSTPGRA</sequence>
<name>A0ACC2HS86_9PLEO</name>
<protein>
    <submittedName>
        <fullName evidence="1">Uncharacterized protein</fullName>
    </submittedName>
</protein>
<comment type="caution">
    <text evidence="1">The sequence shown here is derived from an EMBL/GenBank/DDBJ whole genome shotgun (WGS) entry which is preliminary data.</text>
</comment>
<keyword evidence="2" id="KW-1185">Reference proteome</keyword>
<gene>
    <name evidence="1" type="ORF">OPT61_g9949</name>
</gene>
<accession>A0ACC2HS86</accession>
<reference evidence="1" key="1">
    <citation type="submission" date="2022-11" db="EMBL/GenBank/DDBJ databases">
        <title>Genome Sequence of Boeremia exigua.</title>
        <authorList>
            <person name="Buettner E."/>
        </authorList>
    </citation>
    <scope>NUCLEOTIDE SEQUENCE</scope>
    <source>
        <strain evidence="1">CU02</strain>
    </source>
</reference>
<proteinExistence type="predicted"/>
<organism evidence="1 2">
    <name type="scientific">Boeremia exigua</name>
    <dbReference type="NCBI Taxonomy" id="749465"/>
    <lineage>
        <taxon>Eukaryota</taxon>
        <taxon>Fungi</taxon>
        <taxon>Dikarya</taxon>
        <taxon>Ascomycota</taxon>
        <taxon>Pezizomycotina</taxon>
        <taxon>Dothideomycetes</taxon>
        <taxon>Pleosporomycetidae</taxon>
        <taxon>Pleosporales</taxon>
        <taxon>Pleosporineae</taxon>
        <taxon>Didymellaceae</taxon>
        <taxon>Boeremia</taxon>
    </lineage>
</organism>
<evidence type="ECO:0000313" key="1">
    <source>
        <dbReference type="EMBL" id="KAJ8105821.1"/>
    </source>
</evidence>
<dbReference type="EMBL" id="JAPHNI010001359">
    <property type="protein sequence ID" value="KAJ8105821.1"/>
    <property type="molecule type" value="Genomic_DNA"/>
</dbReference>
<evidence type="ECO:0000313" key="2">
    <source>
        <dbReference type="Proteomes" id="UP001153331"/>
    </source>
</evidence>